<dbReference type="Proteomes" id="UP001305779">
    <property type="component" value="Unassembled WGS sequence"/>
</dbReference>
<organism evidence="1 2">
    <name type="scientific">Zasmidium cellare</name>
    <name type="common">Wine cellar mold</name>
    <name type="synonym">Racodium cellare</name>
    <dbReference type="NCBI Taxonomy" id="395010"/>
    <lineage>
        <taxon>Eukaryota</taxon>
        <taxon>Fungi</taxon>
        <taxon>Dikarya</taxon>
        <taxon>Ascomycota</taxon>
        <taxon>Pezizomycotina</taxon>
        <taxon>Dothideomycetes</taxon>
        <taxon>Dothideomycetidae</taxon>
        <taxon>Mycosphaerellales</taxon>
        <taxon>Mycosphaerellaceae</taxon>
        <taxon>Zasmidium</taxon>
    </lineage>
</organism>
<evidence type="ECO:0008006" key="3">
    <source>
        <dbReference type="Google" id="ProtNLM"/>
    </source>
</evidence>
<dbReference type="InterPro" id="IPR024645">
    <property type="entry name" value="Mitochondr_Som1"/>
</dbReference>
<evidence type="ECO:0000313" key="1">
    <source>
        <dbReference type="EMBL" id="KAK4504208.1"/>
    </source>
</evidence>
<dbReference type="Pfam" id="PF11093">
    <property type="entry name" value="Mitochondr_Som1"/>
    <property type="match status" value="1"/>
</dbReference>
<gene>
    <name evidence="1" type="ORF">PRZ48_005124</name>
</gene>
<comment type="caution">
    <text evidence="1">The sequence shown here is derived from an EMBL/GenBank/DDBJ whole genome shotgun (WGS) entry which is preliminary data.</text>
</comment>
<reference evidence="1 2" key="1">
    <citation type="journal article" date="2023" name="G3 (Bethesda)">
        <title>A chromosome-level genome assembly of Zasmidium syzygii isolated from banana leaves.</title>
        <authorList>
            <person name="van Westerhoven A.C."/>
            <person name="Mehrabi R."/>
            <person name="Talebi R."/>
            <person name="Steentjes M.B.F."/>
            <person name="Corcolon B."/>
            <person name="Chong P.A."/>
            <person name="Kema G.H.J."/>
            <person name="Seidl M.F."/>
        </authorList>
    </citation>
    <scope>NUCLEOTIDE SEQUENCE [LARGE SCALE GENOMIC DNA]</scope>
    <source>
        <strain evidence="1 2">P124</strain>
    </source>
</reference>
<evidence type="ECO:0000313" key="2">
    <source>
        <dbReference type="Proteomes" id="UP001305779"/>
    </source>
</evidence>
<proteinExistence type="predicted"/>
<keyword evidence="2" id="KW-1185">Reference proteome</keyword>
<accession>A0ABR0ESZ6</accession>
<sequence>MPPLVEAFPASDLARRINHLPSGKSRKPAVSDLTKCDLKELIQYNCDVDGPKEDPRSKVVCRPVLRLFRQCANGMTVETTAWEGKYDR</sequence>
<dbReference type="EMBL" id="JAXOVC010000003">
    <property type="protein sequence ID" value="KAK4504208.1"/>
    <property type="molecule type" value="Genomic_DNA"/>
</dbReference>
<protein>
    <recommendedName>
        <fullName evidence="3">Mitochondrial export protein Som1</fullName>
    </recommendedName>
</protein>
<name>A0ABR0ESZ6_ZASCE</name>